<dbReference type="PROSITE" id="PS51987">
    <property type="entry name" value="GS_CATALYTIC"/>
    <property type="match status" value="1"/>
</dbReference>
<feature type="domain" description="GS catalytic" evidence="8">
    <location>
        <begin position="123"/>
        <end position="467"/>
    </location>
</feature>
<evidence type="ECO:0000256" key="5">
    <source>
        <dbReference type="ARBA" id="ARBA00042675"/>
    </source>
</evidence>
<dbReference type="EMBL" id="JAWDGP010007000">
    <property type="protein sequence ID" value="KAK3731481.1"/>
    <property type="molecule type" value="Genomic_DNA"/>
</dbReference>
<dbReference type="GO" id="GO:0016020">
    <property type="term" value="C:membrane"/>
    <property type="evidence" value="ECO:0007669"/>
    <property type="project" value="TreeGrafter"/>
</dbReference>
<organism evidence="9 10">
    <name type="scientific">Elysia crispata</name>
    <name type="common">lettuce slug</name>
    <dbReference type="NCBI Taxonomy" id="231223"/>
    <lineage>
        <taxon>Eukaryota</taxon>
        <taxon>Metazoa</taxon>
        <taxon>Spiralia</taxon>
        <taxon>Lophotrochozoa</taxon>
        <taxon>Mollusca</taxon>
        <taxon>Gastropoda</taxon>
        <taxon>Heterobranchia</taxon>
        <taxon>Euthyneura</taxon>
        <taxon>Panpulmonata</taxon>
        <taxon>Sacoglossa</taxon>
        <taxon>Placobranchoidea</taxon>
        <taxon>Plakobranchidae</taxon>
        <taxon>Elysia</taxon>
    </lineage>
</organism>
<comment type="subunit">
    <text evidence="3">Dodecamer. Interacts with BFSP2 and VIM.</text>
</comment>
<evidence type="ECO:0000256" key="6">
    <source>
        <dbReference type="PROSITE-ProRule" id="PRU01331"/>
    </source>
</evidence>
<comment type="function">
    <text evidence="2">May act as a component of the cytoskeleton or as a chaperone for the reorganization of intermediate filament proteins during terminal differentiation in the lens. Does not seem to have enzymatic activity.</text>
</comment>
<reference evidence="9" key="1">
    <citation type="journal article" date="2023" name="G3 (Bethesda)">
        <title>A reference genome for the long-term kleptoplast-retaining sea slug Elysia crispata morphotype clarki.</title>
        <authorList>
            <person name="Eastman K.E."/>
            <person name="Pendleton A.L."/>
            <person name="Shaikh M.A."/>
            <person name="Suttiyut T."/>
            <person name="Ogas R."/>
            <person name="Tomko P."/>
            <person name="Gavelis G."/>
            <person name="Widhalm J.R."/>
            <person name="Wisecaver J.H."/>
        </authorList>
    </citation>
    <scope>NUCLEOTIDE SEQUENCE</scope>
    <source>
        <strain evidence="9">ECLA1</strain>
    </source>
</reference>
<dbReference type="GO" id="GO:0004356">
    <property type="term" value="F:glutamine synthetase activity"/>
    <property type="evidence" value="ECO:0007669"/>
    <property type="project" value="InterPro"/>
</dbReference>
<proteinExistence type="inferred from homology"/>
<dbReference type="Gene3D" id="3.30.590.10">
    <property type="entry name" value="Glutamine synthetase/guanido kinase, catalytic domain"/>
    <property type="match status" value="1"/>
</dbReference>
<evidence type="ECO:0000256" key="4">
    <source>
        <dbReference type="ARBA" id="ARBA00039404"/>
    </source>
</evidence>
<evidence type="ECO:0000313" key="9">
    <source>
        <dbReference type="EMBL" id="KAK3731481.1"/>
    </source>
</evidence>
<dbReference type="SUPFAM" id="SSF55931">
    <property type="entry name" value="Glutamine synthetase/guanido kinase"/>
    <property type="match status" value="1"/>
</dbReference>
<evidence type="ECO:0000256" key="3">
    <source>
        <dbReference type="ARBA" id="ARBA00038790"/>
    </source>
</evidence>
<dbReference type="Proteomes" id="UP001283361">
    <property type="component" value="Unassembled WGS sequence"/>
</dbReference>
<evidence type="ECO:0000256" key="1">
    <source>
        <dbReference type="ARBA" id="ARBA00009897"/>
    </source>
</evidence>
<evidence type="ECO:0000259" key="8">
    <source>
        <dbReference type="PROSITE" id="PS51987"/>
    </source>
</evidence>
<evidence type="ECO:0000256" key="2">
    <source>
        <dbReference type="ARBA" id="ARBA00037583"/>
    </source>
</evidence>
<protein>
    <recommendedName>
        <fullName evidence="4">Lengsin</fullName>
    </recommendedName>
    <alternativeName>
        <fullName evidence="5">Glutamate-ammonia ligase domain-containing protein 1</fullName>
    </alternativeName>
</protein>
<gene>
    <name evidence="9" type="ORF">RRG08_017935</name>
</gene>
<dbReference type="AlphaFoldDB" id="A0AAE0Y3P7"/>
<dbReference type="PANTHER" id="PTHR43407">
    <property type="entry name" value="GLUTAMINE SYNTHETASE"/>
    <property type="match status" value="1"/>
</dbReference>
<name>A0AAE0Y3P7_9GAST</name>
<dbReference type="SMART" id="SM01230">
    <property type="entry name" value="Gln-synt_C"/>
    <property type="match status" value="1"/>
</dbReference>
<dbReference type="PANTHER" id="PTHR43407:SF1">
    <property type="entry name" value="LENGSIN"/>
    <property type="match status" value="1"/>
</dbReference>
<accession>A0AAE0Y3P7</accession>
<dbReference type="InterPro" id="IPR014746">
    <property type="entry name" value="Gln_synth/guanido_kin_cat_dom"/>
</dbReference>
<evidence type="ECO:0000256" key="7">
    <source>
        <dbReference type="RuleBase" id="RU000384"/>
    </source>
</evidence>
<comment type="similarity">
    <text evidence="1 6 7">Belongs to the glutamine synthetase family.</text>
</comment>
<evidence type="ECO:0000313" key="10">
    <source>
        <dbReference type="Proteomes" id="UP001283361"/>
    </source>
</evidence>
<comment type="caution">
    <text evidence="9">The sequence shown here is derived from an EMBL/GenBank/DDBJ whole genome shotgun (WGS) entry which is preliminary data.</text>
</comment>
<dbReference type="Pfam" id="PF00120">
    <property type="entry name" value="Gln-synt_C"/>
    <property type="match status" value="1"/>
</dbReference>
<keyword evidence="10" id="KW-1185">Reference proteome</keyword>
<sequence length="467" mass="50963">MLTNKKNDVDRSQQPSAEHKLLDRYDTVQLSLTCLSGVDRQLMITSSRLADILHQNSAVSFGGGSSPDSLIFDRVSSCGSATVDMSSLRPLPWLSTEDCQVGGAMCHITPLTEAGSTPPIVSPRAAALKQITKLREEFNLDIKSAFEMELMVFEKNGTVPFNGSACSFYGRIDSWAGREDVFFDICQSLLGAGQPIESLMTEMAAGQFEITFAPQSGVASADSVVIVKEGLRKCLGKSEMTPTFMATPNEEDHSNGFHFNHSLWTINDNGHGNRSSVDENQGHREATKTTNAFCDSNEALFLSATTRQWLAGLIQHGPGLALFSSPTFNCARRLQDPLCPKRANWGLENRSAFLRVRNSQSNVYIEDRLPSSACNPYLVVAAVVAAGMDGLRKQLVCPPQMDPAAPPLPNTLDEAVACLEQDSVLVEALGPELVSAFLSLTQKCIAEKESLSLENLDRQKKIYFRCI</sequence>
<dbReference type="InterPro" id="IPR008146">
    <property type="entry name" value="Gln_synth_cat_dom"/>
</dbReference>
<dbReference type="GO" id="GO:0005737">
    <property type="term" value="C:cytoplasm"/>
    <property type="evidence" value="ECO:0007669"/>
    <property type="project" value="TreeGrafter"/>
</dbReference>